<comment type="caution">
    <text evidence="1">The sequence shown here is derived from an EMBL/GenBank/DDBJ whole genome shotgun (WGS) entry which is preliminary data.</text>
</comment>
<dbReference type="EMBL" id="BARV01042998">
    <property type="protein sequence ID" value="GAI52866.1"/>
    <property type="molecule type" value="Genomic_DNA"/>
</dbReference>
<reference evidence="1" key="1">
    <citation type="journal article" date="2014" name="Front. Microbiol.">
        <title>High frequency of phylogenetically diverse reductive dehalogenase-homologous genes in deep subseafloor sedimentary metagenomes.</title>
        <authorList>
            <person name="Kawai M."/>
            <person name="Futagami T."/>
            <person name="Toyoda A."/>
            <person name="Takaki Y."/>
            <person name="Nishi S."/>
            <person name="Hori S."/>
            <person name="Arai W."/>
            <person name="Tsubouchi T."/>
            <person name="Morono Y."/>
            <person name="Uchiyama I."/>
            <person name="Ito T."/>
            <person name="Fujiyama A."/>
            <person name="Inagaki F."/>
            <person name="Takami H."/>
        </authorList>
    </citation>
    <scope>NUCLEOTIDE SEQUENCE</scope>
    <source>
        <strain evidence="1">Expedition CK06-06</strain>
    </source>
</reference>
<gene>
    <name evidence="1" type="ORF">S06H3_64394</name>
</gene>
<feature type="non-terminal residue" evidence="1">
    <location>
        <position position="46"/>
    </location>
</feature>
<accession>X1QDG4</accession>
<organism evidence="1">
    <name type="scientific">marine sediment metagenome</name>
    <dbReference type="NCBI Taxonomy" id="412755"/>
    <lineage>
        <taxon>unclassified sequences</taxon>
        <taxon>metagenomes</taxon>
        <taxon>ecological metagenomes</taxon>
    </lineage>
</organism>
<sequence length="46" mass="5243">MNIEDLKKVPKPYKKEAVTLFDKLAKIKKLPLLAGVHLKNVIKKIS</sequence>
<evidence type="ECO:0000313" key="1">
    <source>
        <dbReference type="EMBL" id="GAI52866.1"/>
    </source>
</evidence>
<name>X1QDG4_9ZZZZ</name>
<protein>
    <submittedName>
        <fullName evidence="1">Uncharacterized protein</fullName>
    </submittedName>
</protein>
<proteinExistence type="predicted"/>
<dbReference type="AlphaFoldDB" id="X1QDG4"/>